<evidence type="ECO:0000313" key="1">
    <source>
        <dbReference type="EMBL" id="MCX2561477.1"/>
    </source>
</evidence>
<accession>A0ABT3Q867</accession>
<dbReference type="Proteomes" id="UP001526446">
    <property type="component" value="Unassembled WGS sequence"/>
</dbReference>
<evidence type="ECO:0000313" key="2">
    <source>
        <dbReference type="Proteomes" id="UP001526446"/>
    </source>
</evidence>
<evidence type="ECO:0008006" key="3">
    <source>
        <dbReference type="Google" id="ProtNLM"/>
    </source>
</evidence>
<gene>
    <name evidence="1" type="ORF">OQ252_08735</name>
</gene>
<comment type="caution">
    <text evidence="1">The sequence shown here is derived from an EMBL/GenBank/DDBJ whole genome shotgun (WGS) entry which is preliminary data.</text>
</comment>
<dbReference type="PROSITE" id="PS51257">
    <property type="entry name" value="PROKAR_LIPOPROTEIN"/>
    <property type="match status" value="1"/>
</dbReference>
<organism evidence="1 2">
    <name type="scientific">Acetobacter farinalis</name>
    <dbReference type="NCBI Taxonomy" id="1260984"/>
    <lineage>
        <taxon>Bacteria</taxon>
        <taxon>Pseudomonadati</taxon>
        <taxon>Pseudomonadota</taxon>
        <taxon>Alphaproteobacteria</taxon>
        <taxon>Acetobacterales</taxon>
        <taxon>Acetobacteraceae</taxon>
        <taxon>Acetobacter</taxon>
    </lineage>
</organism>
<protein>
    <recommendedName>
        <fullName evidence="3">DUF945 domain-containing protein</fullName>
    </recommendedName>
</protein>
<proteinExistence type="predicted"/>
<sequence>MKKHVPVTVAGIATLACVGWLAARHAEHVMLDKSIDNFRQTLGPDASFTYKKAWPGLLGRSVKFTGLVFRQGPETITADDAEISKPSTSGDDARLIGHLSFRNFQLADPAGSLHLDDLTMEGVTLPASADDKHGTPAQGLEIRHAEASTLHGFISSLQSDLSATRLKVEDYGSDEASRLEAHDVRLSTDVAPQRHITAHALVLDGIDLAGLYSSLTTNTPYTPRNGTRDIQVDALGVDGTGPLLRVARLSSHATRSDTSEQEVSSLQGLELWPEVPNLSILPALGYDHFRGALVLNDTHDYKAQKLHVETFSLEAPGMGRLTLDGDFSQTSTTALLSAGAADMQVMTLNLSYTDQGLLPKVLQASAKARGVSPQELVTSLQTQFAPQGSKPADALPQLASYLAHPDSGALKITLHPPQPLPMMAIAASLSMLASAPQMAQQIGLTVHAP</sequence>
<name>A0ABT3Q867_9PROT</name>
<reference evidence="1 2" key="1">
    <citation type="submission" date="2022-11" db="EMBL/GenBank/DDBJ databases">
        <title>Genome sequencing of Acetobacter type strain.</title>
        <authorList>
            <person name="Heo J."/>
            <person name="Lee D."/>
            <person name="Han B.-H."/>
            <person name="Hong S.-B."/>
            <person name="Kwon S.-W."/>
        </authorList>
    </citation>
    <scope>NUCLEOTIDE SEQUENCE [LARGE SCALE GENOMIC DNA]</scope>
    <source>
        <strain evidence="1 2">KACC 21251</strain>
    </source>
</reference>
<dbReference type="RefSeq" id="WP_166122035.1">
    <property type="nucleotide sequence ID" value="NZ_JAPIUX010000008.1"/>
</dbReference>
<keyword evidence="2" id="KW-1185">Reference proteome</keyword>
<dbReference type="EMBL" id="JAPIUX010000008">
    <property type="protein sequence ID" value="MCX2561477.1"/>
    <property type="molecule type" value="Genomic_DNA"/>
</dbReference>